<evidence type="ECO:0000313" key="2">
    <source>
        <dbReference type="Proteomes" id="UP001500124"/>
    </source>
</evidence>
<reference evidence="2" key="1">
    <citation type="journal article" date="2019" name="Int. J. Syst. Evol. Microbiol.">
        <title>The Global Catalogue of Microorganisms (GCM) 10K type strain sequencing project: providing services to taxonomists for standard genome sequencing and annotation.</title>
        <authorList>
            <consortium name="The Broad Institute Genomics Platform"/>
            <consortium name="The Broad Institute Genome Sequencing Center for Infectious Disease"/>
            <person name="Wu L."/>
            <person name="Ma J."/>
        </authorList>
    </citation>
    <scope>NUCLEOTIDE SEQUENCE [LARGE SCALE GENOMIC DNA]</scope>
    <source>
        <strain evidence="2">JCM 18410</strain>
    </source>
</reference>
<sequence length="150" mass="16575">MPRSTRTDTIRRHLVEGGLTDLRLNIATQKAGAPARHETDGFSLRQHVDEAGTLVVIAAAFGPDWFATMREIRHRLEQPYVRCHVSSDAPELADNEVLVRWATSAELRARKAAIEAQQAPLKAALRRQEAEQAAEAERLALEVAGQSGLF</sequence>
<comment type="caution">
    <text evidence="1">The sequence shown here is derived from an EMBL/GenBank/DDBJ whole genome shotgun (WGS) entry which is preliminary data.</text>
</comment>
<dbReference type="RefSeq" id="WP_345670800.1">
    <property type="nucleotide sequence ID" value="NZ_BAABKC010000087.1"/>
</dbReference>
<protein>
    <submittedName>
        <fullName evidence="1">Uncharacterized protein</fullName>
    </submittedName>
</protein>
<keyword evidence="2" id="KW-1185">Reference proteome</keyword>
<gene>
    <name evidence="1" type="ORF">GCM10023336_55600</name>
</gene>
<dbReference type="EMBL" id="BAABKC010000087">
    <property type="protein sequence ID" value="GAA5070453.1"/>
    <property type="molecule type" value="Genomic_DNA"/>
</dbReference>
<dbReference type="Proteomes" id="UP001500124">
    <property type="component" value="Unassembled WGS sequence"/>
</dbReference>
<organism evidence="1 2">
    <name type="scientific">Streptomyces similanensis</name>
    <dbReference type="NCBI Taxonomy" id="1274988"/>
    <lineage>
        <taxon>Bacteria</taxon>
        <taxon>Bacillati</taxon>
        <taxon>Actinomycetota</taxon>
        <taxon>Actinomycetes</taxon>
        <taxon>Kitasatosporales</taxon>
        <taxon>Streptomycetaceae</taxon>
        <taxon>Streptomyces</taxon>
    </lineage>
</organism>
<accession>A0ABP9L7B9</accession>
<name>A0ABP9L7B9_9ACTN</name>
<evidence type="ECO:0000313" key="1">
    <source>
        <dbReference type="EMBL" id="GAA5070453.1"/>
    </source>
</evidence>
<proteinExistence type="predicted"/>